<dbReference type="Gene3D" id="2.30.30.60">
    <property type="match status" value="1"/>
</dbReference>
<keyword evidence="9" id="KW-1185">Reference proteome</keyword>
<organism evidence="8 9">
    <name type="scientific">Roseovarius aquimarinus</name>
    <dbReference type="NCBI Taxonomy" id="1229156"/>
    <lineage>
        <taxon>Bacteria</taxon>
        <taxon>Pseudomonadati</taxon>
        <taxon>Pseudomonadota</taxon>
        <taxon>Alphaproteobacteria</taxon>
        <taxon>Rhodobacterales</taxon>
        <taxon>Roseobacteraceae</taxon>
        <taxon>Roseovarius</taxon>
    </lineage>
</organism>
<dbReference type="RefSeq" id="WP_377168555.1">
    <property type="nucleotide sequence ID" value="NZ_JBHTJC010000001.1"/>
</dbReference>
<feature type="transmembrane region" description="Helical" evidence="6">
    <location>
        <begin position="99"/>
        <end position="121"/>
    </location>
</feature>
<feature type="transmembrane region" description="Helical" evidence="6">
    <location>
        <begin position="71"/>
        <end position="87"/>
    </location>
</feature>
<dbReference type="EMBL" id="JBIHMM010000001">
    <property type="protein sequence ID" value="MFH0252994.1"/>
    <property type="molecule type" value="Genomic_DNA"/>
</dbReference>
<feature type="transmembrane region" description="Helical" evidence="6">
    <location>
        <begin position="24"/>
        <end position="50"/>
    </location>
</feature>
<dbReference type="SUPFAM" id="SSF50182">
    <property type="entry name" value="Sm-like ribonucleoproteins"/>
    <property type="match status" value="1"/>
</dbReference>
<dbReference type="Proteomes" id="UP001607157">
    <property type="component" value="Unassembled WGS sequence"/>
</dbReference>
<protein>
    <submittedName>
        <fullName evidence="8">Mechanosensitive ion channel family protein</fullName>
    </submittedName>
</protein>
<feature type="domain" description="Mechanosensitive ion channel MscS" evidence="7">
    <location>
        <begin position="196"/>
        <end position="262"/>
    </location>
</feature>
<feature type="region of interest" description="Disordered" evidence="5">
    <location>
        <begin position="352"/>
        <end position="382"/>
    </location>
</feature>
<reference evidence="8 9" key="1">
    <citation type="submission" date="2024-10" db="EMBL/GenBank/DDBJ databases">
        <authorList>
            <person name="Yang X.-N."/>
        </authorList>
    </citation>
    <scope>NUCLEOTIDE SEQUENCE [LARGE SCALE GENOMIC DNA]</scope>
    <source>
        <strain evidence="8 9">CAU 1059</strain>
    </source>
</reference>
<evidence type="ECO:0000256" key="1">
    <source>
        <dbReference type="ARBA" id="ARBA00004370"/>
    </source>
</evidence>
<evidence type="ECO:0000256" key="6">
    <source>
        <dbReference type="SAM" id="Phobius"/>
    </source>
</evidence>
<comment type="subcellular location">
    <subcellularLocation>
        <location evidence="1">Membrane</location>
    </subcellularLocation>
</comment>
<evidence type="ECO:0000256" key="3">
    <source>
        <dbReference type="ARBA" id="ARBA00022989"/>
    </source>
</evidence>
<feature type="transmembrane region" description="Helical" evidence="6">
    <location>
        <begin position="174"/>
        <end position="193"/>
    </location>
</feature>
<keyword evidence="4 6" id="KW-0472">Membrane</keyword>
<dbReference type="PANTHER" id="PTHR30566:SF25">
    <property type="entry name" value="INNER MEMBRANE PROTEIN"/>
    <property type="match status" value="1"/>
</dbReference>
<gene>
    <name evidence="8" type="ORF">ACGRVM_03765</name>
</gene>
<name>A0ABW7I541_9RHOB</name>
<evidence type="ECO:0000313" key="9">
    <source>
        <dbReference type="Proteomes" id="UP001607157"/>
    </source>
</evidence>
<dbReference type="InterPro" id="IPR010920">
    <property type="entry name" value="LSM_dom_sf"/>
</dbReference>
<sequence length="382" mass="43069">MNFDPADIPTLSRLAEWLAGLPELLQVSLVLALIVAAGLLAHTLFFRFLLTRVGGRFSMTRSLLERARRPLRLGFILAALLIGLPRLDLGGRVQDVVEHAALVLLITLIGWMLIVLTNHFAERSARHYRMDTDDNLRARKFVTQLRVMKRAANIIIGLVTAGAVLLTFEGVQEYGVSLFASAGAAGLILGLAARPVLANLIAGIQIAITQPIRLEDVVIIEGEWGWIEEIFATYVIVRIWDRRRLVVPLSYFIEKPFQNWTRESAQVIGAVTWDLDYTAPVKAMREKLDEFLGQSELWDKEVSNLQVVETGPETITIRALMTARTSPMVWDLRCDVREKMVEWLQREHPEALPRTRGEFRMKDTPDRESARQEDVERGGAGQ</sequence>
<feature type="transmembrane region" description="Helical" evidence="6">
    <location>
        <begin position="147"/>
        <end position="168"/>
    </location>
</feature>
<proteinExistence type="predicted"/>
<evidence type="ECO:0000256" key="4">
    <source>
        <dbReference type="ARBA" id="ARBA00023136"/>
    </source>
</evidence>
<dbReference type="PANTHER" id="PTHR30566">
    <property type="entry name" value="YNAI-RELATED MECHANOSENSITIVE ION CHANNEL"/>
    <property type="match status" value="1"/>
</dbReference>
<evidence type="ECO:0000256" key="5">
    <source>
        <dbReference type="SAM" id="MobiDB-lite"/>
    </source>
</evidence>
<evidence type="ECO:0000259" key="7">
    <source>
        <dbReference type="Pfam" id="PF00924"/>
    </source>
</evidence>
<evidence type="ECO:0000313" key="8">
    <source>
        <dbReference type="EMBL" id="MFH0252994.1"/>
    </source>
</evidence>
<keyword evidence="3 6" id="KW-1133">Transmembrane helix</keyword>
<comment type="caution">
    <text evidence="8">The sequence shown here is derived from an EMBL/GenBank/DDBJ whole genome shotgun (WGS) entry which is preliminary data.</text>
</comment>
<evidence type="ECO:0000256" key="2">
    <source>
        <dbReference type="ARBA" id="ARBA00022692"/>
    </source>
</evidence>
<accession>A0ABW7I541</accession>
<dbReference type="InterPro" id="IPR023408">
    <property type="entry name" value="MscS_beta-dom_sf"/>
</dbReference>
<dbReference type="InterPro" id="IPR006685">
    <property type="entry name" value="MscS_channel_2nd"/>
</dbReference>
<keyword evidence="2 6" id="KW-0812">Transmembrane</keyword>
<dbReference type="Gene3D" id="1.10.287.1260">
    <property type="match status" value="1"/>
</dbReference>
<dbReference type="Pfam" id="PF00924">
    <property type="entry name" value="MS_channel_2nd"/>
    <property type="match status" value="1"/>
</dbReference>